<reference evidence="1 2" key="1">
    <citation type="journal article" date="2017" name="BMC Biol.">
        <title>Genomic innovations, transcriptional plasticity and gene loss underlying the evolution and divergence of two highly polyphagous and invasive Helicoverpa pest species.</title>
        <authorList>
            <person name="Pearce S.L."/>
            <person name="Clarke D.F."/>
            <person name="East P.D."/>
            <person name="Elfekih S."/>
            <person name="Gordon K.H."/>
            <person name="Jermiin L.S."/>
            <person name="McGaughran A."/>
            <person name="Oakeshott J.G."/>
            <person name="Papanikolaou A."/>
            <person name="Perera O.P."/>
            <person name="Rane R.V."/>
            <person name="Richards S."/>
            <person name="Tay W.T."/>
            <person name="Walsh T.K."/>
            <person name="Anderson A."/>
            <person name="Anderson C.J."/>
            <person name="Asgari S."/>
            <person name="Board P.G."/>
            <person name="Bretschneider A."/>
            <person name="Campbell P.M."/>
            <person name="Chertemps T."/>
            <person name="Christeller J.T."/>
            <person name="Coppin C.W."/>
            <person name="Downes S.J."/>
            <person name="Duan G."/>
            <person name="Farnsworth C.A."/>
            <person name="Good R.T."/>
            <person name="Han L.B."/>
            <person name="Han Y.C."/>
            <person name="Hatje K."/>
            <person name="Horne I."/>
            <person name="Huang Y.P."/>
            <person name="Hughes D.S."/>
            <person name="Jacquin-Joly E."/>
            <person name="James W."/>
            <person name="Jhangiani S."/>
            <person name="Kollmar M."/>
            <person name="Kuwar S.S."/>
            <person name="Li S."/>
            <person name="Liu N.Y."/>
            <person name="Maibeche M.T."/>
            <person name="Miller J.R."/>
            <person name="Montagne N."/>
            <person name="Perry T."/>
            <person name="Qu J."/>
            <person name="Song S.V."/>
            <person name="Sutton G.G."/>
            <person name="Vogel H."/>
            <person name="Walenz B.P."/>
            <person name="Xu W."/>
            <person name="Zhang H.J."/>
            <person name="Zou Z."/>
            <person name="Batterham P."/>
            <person name="Edwards O.R."/>
            <person name="Feyereisen R."/>
            <person name="Gibbs R.A."/>
            <person name="Heckel D.G."/>
            <person name="McGrath A."/>
            <person name="Robin C."/>
            <person name="Scherer S.E."/>
            <person name="Worley K.C."/>
            <person name="Wu Y.D."/>
        </authorList>
    </citation>
    <scope>NUCLEOTIDE SEQUENCE [LARGE SCALE GENOMIC DNA]</scope>
    <source>
        <strain evidence="1">Harm_GR_Male_#8</strain>
        <tissue evidence="1">Whole organism</tissue>
    </source>
</reference>
<dbReference type="Proteomes" id="UP000249218">
    <property type="component" value="Unassembled WGS sequence"/>
</dbReference>
<proteinExistence type="predicted"/>
<accession>A0A2W1BV82</accession>
<protein>
    <submittedName>
        <fullName evidence="1">Uncharacterized protein</fullName>
    </submittedName>
</protein>
<gene>
    <name evidence="1" type="primary">HaOG203178</name>
    <name evidence="1" type="ORF">B5X24_HaOG203178</name>
</gene>
<organism evidence="1 2">
    <name type="scientific">Helicoverpa armigera</name>
    <name type="common">Cotton bollworm</name>
    <name type="synonym">Heliothis armigera</name>
    <dbReference type="NCBI Taxonomy" id="29058"/>
    <lineage>
        <taxon>Eukaryota</taxon>
        <taxon>Metazoa</taxon>
        <taxon>Ecdysozoa</taxon>
        <taxon>Arthropoda</taxon>
        <taxon>Hexapoda</taxon>
        <taxon>Insecta</taxon>
        <taxon>Pterygota</taxon>
        <taxon>Neoptera</taxon>
        <taxon>Endopterygota</taxon>
        <taxon>Lepidoptera</taxon>
        <taxon>Glossata</taxon>
        <taxon>Ditrysia</taxon>
        <taxon>Noctuoidea</taxon>
        <taxon>Noctuidae</taxon>
        <taxon>Heliothinae</taxon>
        <taxon>Helicoverpa</taxon>
    </lineage>
</organism>
<dbReference type="EMBL" id="KZ149926">
    <property type="protein sequence ID" value="PZC77555.1"/>
    <property type="molecule type" value="Genomic_DNA"/>
</dbReference>
<dbReference type="AlphaFoldDB" id="A0A2W1BV82"/>
<name>A0A2W1BV82_HELAM</name>
<evidence type="ECO:0000313" key="1">
    <source>
        <dbReference type="EMBL" id="PZC77555.1"/>
    </source>
</evidence>
<keyword evidence="2" id="KW-1185">Reference proteome</keyword>
<evidence type="ECO:0000313" key="2">
    <source>
        <dbReference type="Proteomes" id="UP000249218"/>
    </source>
</evidence>
<sequence length="398" mass="45212">MIQENTRQIQFNGSLNAAFALSSRSLPLGLNLKNNINERLGDLSVKPVIIPASSLPSSEEETTVVIGPPPGRQEYFDNVEEVLEFLKELDQKFGQDSNNAEELRCARRSCSRSRDDRNDLRCLRNDLRCMSCGRSRDDRNDRNDLRCMSCGRSRDDRNDLRCMSCGRSRDDRNDDRDDSSRSIKDLLRCIGANGNRCGLNADNRDDRDNLRCSGTRCGRSREDLRCIGERCSLTRSADNHELCIGDRCNIRDDQYRDDIDNLRCSSNKCSVDSDNYNVVRVGNLRCSGRRCAVARYGYNDDNKSPIQSKRYRVAENLDAIIVDLADLERLQLNQNVQSNKLPGAKILENVDLDNLLVNANDRNSNVEAAVYDLESRNDRNALTRQLKRLLSQGIEIAK</sequence>